<reference evidence="1" key="1">
    <citation type="submission" date="2019-08" db="EMBL/GenBank/DDBJ databases">
        <authorList>
            <person name="Kucharzyk K."/>
            <person name="Murdoch R.W."/>
            <person name="Higgins S."/>
            <person name="Loffler F."/>
        </authorList>
    </citation>
    <scope>NUCLEOTIDE SEQUENCE</scope>
</reference>
<name>A0A645GXA2_9ZZZZ</name>
<protein>
    <submittedName>
        <fullName evidence="1">Uncharacterized protein</fullName>
    </submittedName>
</protein>
<comment type="caution">
    <text evidence="1">The sequence shown here is derived from an EMBL/GenBank/DDBJ whole genome shotgun (WGS) entry which is preliminary data.</text>
</comment>
<dbReference type="EMBL" id="VSSQ01082952">
    <property type="protein sequence ID" value="MPN31435.1"/>
    <property type="molecule type" value="Genomic_DNA"/>
</dbReference>
<dbReference type="AlphaFoldDB" id="A0A645GXA2"/>
<organism evidence="1">
    <name type="scientific">bioreactor metagenome</name>
    <dbReference type="NCBI Taxonomy" id="1076179"/>
    <lineage>
        <taxon>unclassified sequences</taxon>
        <taxon>metagenomes</taxon>
        <taxon>ecological metagenomes</taxon>
    </lineage>
</organism>
<evidence type="ECO:0000313" key="1">
    <source>
        <dbReference type="EMBL" id="MPN31435.1"/>
    </source>
</evidence>
<proteinExistence type="predicted"/>
<sequence length="116" mass="13187">MIDGELQERQGELAALVKLNLKTGIDDTIYGEEYNRIASRMEELKSNRLSVTVAESVRRETLNRMQEIADTLRSKDTIGEFDEVLFGMLVEQIKVINLVQVEFVLQSGIEIVEIIS</sequence>
<accession>A0A645GXA2</accession>
<gene>
    <name evidence="1" type="ORF">SDC9_178909</name>
</gene>